<accession>A0A316GHJ9</accession>
<dbReference type="AlphaFoldDB" id="A0A316GHJ9"/>
<feature type="chain" id="PRO_5016288889" evidence="1">
    <location>
        <begin position="23"/>
        <end position="721"/>
    </location>
</feature>
<organism evidence="2 3">
    <name type="scientific">Roseicyclus mahoneyensis</name>
    <dbReference type="NCBI Taxonomy" id="164332"/>
    <lineage>
        <taxon>Bacteria</taxon>
        <taxon>Pseudomonadati</taxon>
        <taxon>Pseudomonadota</taxon>
        <taxon>Alphaproteobacteria</taxon>
        <taxon>Rhodobacterales</taxon>
        <taxon>Roseobacteraceae</taxon>
        <taxon>Roseicyclus</taxon>
    </lineage>
</organism>
<protein>
    <submittedName>
        <fullName evidence="2">Exopolysaccharide biosynthesis protein YbjH</fullName>
    </submittedName>
</protein>
<dbReference type="Proteomes" id="UP000245708">
    <property type="component" value="Unassembled WGS sequence"/>
</dbReference>
<dbReference type="RefSeq" id="WP_109667834.1">
    <property type="nucleotide sequence ID" value="NZ_QGGW01000004.1"/>
</dbReference>
<reference evidence="2 3" key="1">
    <citation type="submission" date="2018-05" db="EMBL/GenBank/DDBJ databases">
        <title>Genomic Encyclopedia of Type Strains, Phase IV (KMG-IV): sequencing the most valuable type-strain genomes for metagenomic binning, comparative biology and taxonomic classification.</title>
        <authorList>
            <person name="Goeker M."/>
        </authorList>
    </citation>
    <scope>NUCLEOTIDE SEQUENCE [LARGE SCALE GENOMIC DNA]</scope>
    <source>
        <strain evidence="2 3">DSM 16097</strain>
    </source>
</reference>
<dbReference type="Pfam" id="PF06082">
    <property type="entry name" value="YjbH"/>
    <property type="match status" value="1"/>
</dbReference>
<evidence type="ECO:0000256" key="1">
    <source>
        <dbReference type="SAM" id="SignalP"/>
    </source>
</evidence>
<evidence type="ECO:0000313" key="2">
    <source>
        <dbReference type="EMBL" id="PWK60536.1"/>
    </source>
</evidence>
<dbReference type="InterPro" id="IPR010344">
    <property type="entry name" value="YbjH"/>
</dbReference>
<keyword evidence="1" id="KW-0732">Signal</keyword>
<dbReference type="EMBL" id="QGGW01000004">
    <property type="protein sequence ID" value="PWK60536.1"/>
    <property type="molecule type" value="Genomic_DNA"/>
</dbReference>
<name>A0A316GHJ9_9RHOB</name>
<comment type="caution">
    <text evidence="2">The sequence shown here is derived from an EMBL/GenBank/DDBJ whole genome shotgun (WGS) entry which is preliminary data.</text>
</comment>
<dbReference type="OrthoDB" id="19542at2"/>
<evidence type="ECO:0000313" key="3">
    <source>
        <dbReference type="Proteomes" id="UP000245708"/>
    </source>
</evidence>
<keyword evidence="3" id="KW-1185">Reference proteome</keyword>
<feature type="signal peptide" evidence="1">
    <location>
        <begin position="1"/>
        <end position="22"/>
    </location>
</feature>
<sequence>MLRPLALASITLVVVGTHPAVAQTNETRTLASHPTLNYYGMPGLIDMPTADVMPDGTLGVTASYFANQTRGTLSFQLLPRVTGSFRYAGMDGFRPGPDNPRPGVFYYDRSFDIHWLAIEEESWWPAVAIGIRDLAGTGVYGGEYVVATRHFGAQDQLAMSLGIGWGRLGQRSGFTNPLGVLDSRFETRPTLDFGVGGTFSFDQFFRGDAAFFGGIEWQATDRLRFQVEYSSDLYLEEVADDVLTVESPLNFGATYQLSDSATLGASYLYGNTFGISLSLTLDPRRPSTNSFIDAAPQPVVVRPPQTAAYDTTWVSQPDAPVILRDNINRLFDENDLRLVSLALDSRRAVIRVQNTRFDAESMALGRAMRVLTATMPNSVDVFEVVFVVEGMDVSRVRMTRSDIEALEQDVDGAALALERAVIEDPLASDDPELIQILNPTQRLTWDIGPYIRSSLFDPSSPFRGELGVQASARYAFGGGFVAEGRLRAPLIGNLDEPRSIGFTALPPVRTDGYLYDRENDIYLDYGTVSHYGRPARNLYSRLTLGYLERMYAGVSGELLWQPVNSDIGVGLEVNHVWQRAFEDGGLGLQDYNITTGHASLYFDLGNRFEAQVDAGRYLAGDWGATFSLERVFDNGWRVGAFATFTDVSFEDFGEGSFDKGITLDVPLSWFTGNSGRTVQSATVRPVQRDGGARLSVNGRLHGLVTDYTRPELEDTQGLIWR</sequence>
<gene>
    <name evidence="2" type="ORF">C7455_104173</name>
</gene>
<proteinExistence type="predicted"/>